<comment type="function">
    <text evidence="8">Catalyzes the NADPH-dependent reduction of glutamyl-tRNA(Glu) to glutamate 1-semialdehyde (GSA).</text>
</comment>
<evidence type="ECO:0000256" key="6">
    <source>
        <dbReference type="ARBA" id="ARBA00023244"/>
    </source>
</evidence>
<dbReference type="RefSeq" id="WP_188510784.1">
    <property type="nucleotide sequence ID" value="NZ_BMGB01000001.1"/>
</dbReference>
<dbReference type="InterPro" id="IPR015895">
    <property type="entry name" value="4pyrrol_synth_GluRdtase_N"/>
</dbReference>
<dbReference type="NCBIfam" id="NF000750">
    <property type="entry name" value="PRK00045.3-4"/>
    <property type="match status" value="1"/>
</dbReference>
<dbReference type="PIRSF" id="PIRSF000445">
    <property type="entry name" value="4pyrrol_synth_GluRdtase"/>
    <property type="match status" value="1"/>
</dbReference>
<evidence type="ECO:0000256" key="8">
    <source>
        <dbReference type="HAMAP-Rule" id="MF_00087"/>
    </source>
</evidence>
<accession>A0A916WL55</accession>
<feature type="domain" description="Tetrapyrrole biosynthesis glutamyl-tRNA reductase dimerisation" evidence="13">
    <location>
        <begin position="320"/>
        <end position="398"/>
    </location>
</feature>
<evidence type="ECO:0000256" key="1">
    <source>
        <dbReference type="ARBA" id="ARBA00005059"/>
    </source>
</evidence>
<feature type="domain" description="Quinate/shikimate 5-dehydrogenase/glutamyl-tRNA reductase" evidence="14">
    <location>
        <begin position="173"/>
        <end position="292"/>
    </location>
</feature>
<dbReference type="InterPro" id="IPR036291">
    <property type="entry name" value="NAD(P)-bd_dom_sf"/>
</dbReference>
<evidence type="ECO:0000259" key="13">
    <source>
        <dbReference type="Pfam" id="PF00745"/>
    </source>
</evidence>
<evidence type="ECO:0000256" key="10">
    <source>
        <dbReference type="PIRSR" id="PIRSR000445-2"/>
    </source>
</evidence>
<name>A0A916WL55_9MICO</name>
<evidence type="ECO:0000313" key="17">
    <source>
        <dbReference type="Proteomes" id="UP000606922"/>
    </source>
</evidence>
<dbReference type="EMBL" id="BMGB01000001">
    <property type="protein sequence ID" value="GGB08321.1"/>
    <property type="molecule type" value="Genomic_DNA"/>
</dbReference>
<dbReference type="SUPFAM" id="SSF51735">
    <property type="entry name" value="NAD(P)-binding Rossmann-fold domains"/>
    <property type="match status" value="1"/>
</dbReference>
<dbReference type="Gene3D" id="3.30.460.30">
    <property type="entry name" value="Glutamyl-tRNA reductase, N-terminal domain"/>
    <property type="match status" value="1"/>
</dbReference>
<evidence type="ECO:0000256" key="7">
    <source>
        <dbReference type="ARBA" id="ARBA00047464"/>
    </source>
</evidence>
<dbReference type="SUPFAM" id="SSF69075">
    <property type="entry name" value="Glutamyl tRNA-reductase dimerization domain"/>
    <property type="match status" value="1"/>
</dbReference>
<comment type="catalytic activity">
    <reaction evidence="7 8">
        <text>(S)-4-amino-5-oxopentanoate + tRNA(Glu) + NADP(+) = L-glutamyl-tRNA(Glu) + NADPH + H(+)</text>
        <dbReference type="Rhea" id="RHEA:12344"/>
        <dbReference type="Rhea" id="RHEA-COMP:9663"/>
        <dbReference type="Rhea" id="RHEA-COMP:9680"/>
        <dbReference type="ChEBI" id="CHEBI:15378"/>
        <dbReference type="ChEBI" id="CHEBI:57501"/>
        <dbReference type="ChEBI" id="CHEBI:57783"/>
        <dbReference type="ChEBI" id="CHEBI:58349"/>
        <dbReference type="ChEBI" id="CHEBI:78442"/>
        <dbReference type="ChEBI" id="CHEBI:78520"/>
        <dbReference type="EC" id="1.2.1.70"/>
    </reaction>
</comment>
<evidence type="ECO:0000256" key="9">
    <source>
        <dbReference type="PIRSR" id="PIRSR000445-1"/>
    </source>
</evidence>
<proteinExistence type="inferred from homology"/>
<feature type="binding site" evidence="8 10">
    <location>
        <begin position="46"/>
        <end position="49"/>
    </location>
    <ligand>
        <name>substrate</name>
    </ligand>
</feature>
<feature type="binding site" evidence="8 10">
    <location>
        <position position="122"/>
    </location>
    <ligand>
        <name>substrate</name>
    </ligand>
</feature>
<organism evidence="16 17">
    <name type="scientific">Conyzicola nivalis</name>
    <dbReference type="NCBI Taxonomy" id="1477021"/>
    <lineage>
        <taxon>Bacteria</taxon>
        <taxon>Bacillati</taxon>
        <taxon>Actinomycetota</taxon>
        <taxon>Actinomycetes</taxon>
        <taxon>Micrococcales</taxon>
        <taxon>Microbacteriaceae</taxon>
        <taxon>Conyzicola</taxon>
    </lineage>
</organism>
<keyword evidence="6 8" id="KW-0627">Porphyrin biosynthesis</keyword>
<reference evidence="16" key="2">
    <citation type="submission" date="2020-09" db="EMBL/GenBank/DDBJ databases">
        <authorList>
            <person name="Sun Q."/>
            <person name="Zhou Y."/>
        </authorList>
    </citation>
    <scope>NUCLEOTIDE SEQUENCE</scope>
    <source>
        <strain evidence="16">CGMCC 1.12813</strain>
    </source>
</reference>
<dbReference type="Pfam" id="PF01488">
    <property type="entry name" value="Shikimate_DH"/>
    <property type="match status" value="1"/>
</dbReference>
<protein>
    <recommendedName>
        <fullName evidence="3 8">Glutamyl-tRNA reductase</fullName>
        <shortName evidence="8">GluTR</shortName>
        <ecNumber evidence="3 8">1.2.1.70</ecNumber>
    </recommendedName>
</protein>
<sequence>MLLCLTANHQNASFDLLEKLSIGAPAAASDLVAGSAFVSGAVVLATCNRFEAYLDIDEPLTGSSAVAVESTIDAMSSASGVLPEELRKSVKVITGDAVAGHLFSVTAGLESVVVGEDEISGQVGRALEAARVSGTATSTLDTLFQTATRTSREVKNHTALGGAGRSLVRLALELASSRVTDWSKTRVLLVGTGQYAATTLGALRDRGATDVRVFSPSGRAAKFASKYGIEFETSLSEAIADSDVVLTCTSTLAITPADVPNDNRRLVIDLGLPRNVDPAVATLAGVELLDLDLISRHAPVEALTAATDARALIGDAAASYLSAATVEPAIVAFRSHVFDLLDAEIERAQRRSGDSTDTVAALRHLAGVLLHGPSVRARTLAREGRGGEFVAALDALYGIAPEAVIHPLVTATDSSDADDLAV</sequence>
<dbReference type="Pfam" id="PF00745">
    <property type="entry name" value="GlutR_dimer"/>
    <property type="match status" value="1"/>
</dbReference>
<feature type="binding site" evidence="8 10">
    <location>
        <begin position="116"/>
        <end position="118"/>
    </location>
    <ligand>
        <name>substrate</name>
    </ligand>
</feature>
<dbReference type="SUPFAM" id="SSF69742">
    <property type="entry name" value="Glutamyl tRNA-reductase catalytic, N-terminal domain"/>
    <property type="match status" value="1"/>
</dbReference>
<feature type="site" description="Important for activity" evidence="8 12">
    <location>
        <position position="101"/>
    </location>
</feature>
<evidence type="ECO:0000256" key="2">
    <source>
        <dbReference type="ARBA" id="ARBA00005916"/>
    </source>
</evidence>
<feature type="active site" description="Nucleophile" evidence="8 9">
    <location>
        <position position="47"/>
    </location>
</feature>
<feature type="binding site" evidence="8 10">
    <location>
        <position position="111"/>
    </location>
    <ligand>
        <name>substrate</name>
    </ligand>
</feature>
<reference evidence="16" key="1">
    <citation type="journal article" date="2014" name="Int. J. Syst. Evol. Microbiol.">
        <title>Complete genome sequence of Corynebacterium casei LMG S-19264T (=DSM 44701T), isolated from a smear-ripened cheese.</title>
        <authorList>
            <consortium name="US DOE Joint Genome Institute (JGI-PGF)"/>
            <person name="Walter F."/>
            <person name="Albersmeier A."/>
            <person name="Kalinowski J."/>
            <person name="Ruckert C."/>
        </authorList>
    </citation>
    <scope>NUCLEOTIDE SEQUENCE</scope>
    <source>
        <strain evidence="16">CGMCC 1.12813</strain>
    </source>
</reference>
<dbReference type="InterPro" id="IPR036453">
    <property type="entry name" value="GluRdtase_dimer_dom_sf"/>
</dbReference>
<comment type="caution">
    <text evidence="16">The sequence shown here is derived from an EMBL/GenBank/DDBJ whole genome shotgun (WGS) entry which is preliminary data.</text>
</comment>
<evidence type="ECO:0000259" key="14">
    <source>
        <dbReference type="Pfam" id="PF01488"/>
    </source>
</evidence>
<dbReference type="InterPro" id="IPR000343">
    <property type="entry name" value="4pyrrol_synth_GluRdtase"/>
</dbReference>
<feature type="binding site" evidence="8 11">
    <location>
        <begin position="191"/>
        <end position="196"/>
    </location>
    <ligand>
        <name>NADP(+)</name>
        <dbReference type="ChEBI" id="CHEBI:58349"/>
    </ligand>
</feature>
<keyword evidence="17" id="KW-1185">Reference proteome</keyword>
<keyword evidence="4 8" id="KW-0521">NADP</keyword>
<comment type="pathway">
    <text evidence="1 8">Porphyrin-containing compound metabolism; protoporphyrin-IX biosynthesis; 5-aminolevulinate from L-glutamyl-tRNA(Glu): step 1/2.</text>
</comment>
<gene>
    <name evidence="8 16" type="primary">hemA</name>
    <name evidence="16" type="ORF">GCM10010979_23540</name>
</gene>
<dbReference type="InterPro" id="IPR006151">
    <property type="entry name" value="Shikm_DH/Glu-tRNA_Rdtase"/>
</dbReference>
<dbReference type="GO" id="GO:0050661">
    <property type="term" value="F:NADP binding"/>
    <property type="evidence" value="ECO:0007669"/>
    <property type="project" value="InterPro"/>
</dbReference>
<dbReference type="InterPro" id="IPR036343">
    <property type="entry name" value="GluRdtase_N_sf"/>
</dbReference>
<comment type="domain">
    <text evidence="8">Possesses an unusual extended V-shaped dimeric structure with each monomer consisting of three distinct domains arranged along a curved 'spinal' alpha-helix. The N-terminal catalytic domain specifically recognizes the glutamate moiety of the substrate. The second domain is the NADPH-binding domain, and the third C-terminal domain is responsible for dimerization.</text>
</comment>
<comment type="miscellaneous">
    <text evidence="8">During catalysis, the active site Cys acts as a nucleophile attacking the alpha-carbonyl group of tRNA-bound glutamate with the formation of a thioester intermediate between enzyme and glutamate, and the concomitant release of tRNA(Glu). The thioester intermediate is finally reduced by direct hydride transfer from NADPH, to form the product GSA.</text>
</comment>
<evidence type="ECO:0000256" key="5">
    <source>
        <dbReference type="ARBA" id="ARBA00023002"/>
    </source>
</evidence>
<dbReference type="GO" id="GO:0008883">
    <property type="term" value="F:glutamyl-tRNA reductase activity"/>
    <property type="evidence" value="ECO:0007669"/>
    <property type="project" value="UniProtKB-UniRule"/>
</dbReference>
<dbReference type="EC" id="1.2.1.70" evidence="3 8"/>
<dbReference type="PANTHER" id="PTHR43013">
    <property type="entry name" value="GLUTAMYL-TRNA REDUCTASE"/>
    <property type="match status" value="1"/>
</dbReference>
<dbReference type="PANTHER" id="PTHR43013:SF1">
    <property type="entry name" value="GLUTAMYL-TRNA REDUCTASE"/>
    <property type="match status" value="1"/>
</dbReference>
<dbReference type="InterPro" id="IPR015896">
    <property type="entry name" value="4pyrrol_synth_GluRdtase_dimer"/>
</dbReference>
<evidence type="ECO:0000256" key="3">
    <source>
        <dbReference type="ARBA" id="ARBA00012970"/>
    </source>
</evidence>
<dbReference type="AlphaFoldDB" id="A0A916WL55"/>
<dbReference type="Proteomes" id="UP000606922">
    <property type="component" value="Unassembled WGS sequence"/>
</dbReference>
<comment type="subunit">
    <text evidence="8">Homodimer.</text>
</comment>
<evidence type="ECO:0000313" key="16">
    <source>
        <dbReference type="EMBL" id="GGB08321.1"/>
    </source>
</evidence>
<evidence type="ECO:0000259" key="15">
    <source>
        <dbReference type="Pfam" id="PF05201"/>
    </source>
</evidence>
<dbReference type="GO" id="GO:0019353">
    <property type="term" value="P:protoporphyrinogen IX biosynthetic process from glutamate"/>
    <property type="evidence" value="ECO:0007669"/>
    <property type="project" value="TreeGrafter"/>
</dbReference>
<dbReference type="Pfam" id="PF05201">
    <property type="entry name" value="GlutR_N"/>
    <property type="match status" value="1"/>
</dbReference>
<evidence type="ECO:0000256" key="12">
    <source>
        <dbReference type="PIRSR" id="PIRSR000445-4"/>
    </source>
</evidence>
<evidence type="ECO:0000256" key="4">
    <source>
        <dbReference type="ARBA" id="ARBA00022857"/>
    </source>
</evidence>
<feature type="domain" description="Glutamyl-tRNA reductase N-terminal" evidence="15">
    <location>
        <begin position="6"/>
        <end position="158"/>
    </location>
</feature>
<keyword evidence="5 8" id="KW-0560">Oxidoreductase</keyword>
<comment type="similarity">
    <text evidence="2 8">Belongs to the glutamyl-tRNA reductase family.</text>
</comment>
<dbReference type="HAMAP" id="MF_00087">
    <property type="entry name" value="Glu_tRNA_reductase"/>
    <property type="match status" value="1"/>
</dbReference>
<dbReference type="Gene3D" id="3.40.50.720">
    <property type="entry name" value="NAD(P)-binding Rossmann-like Domain"/>
    <property type="match status" value="1"/>
</dbReference>
<evidence type="ECO:0000256" key="11">
    <source>
        <dbReference type="PIRSR" id="PIRSR000445-3"/>
    </source>
</evidence>